<keyword evidence="8 10" id="KW-1133">Transmembrane helix</keyword>
<evidence type="ECO:0000256" key="4">
    <source>
        <dbReference type="ARBA" id="ARBA00022475"/>
    </source>
</evidence>
<feature type="domain" description="T2SS protein K first SAM-like" evidence="11">
    <location>
        <begin position="147"/>
        <end position="236"/>
    </location>
</feature>
<dbReference type="AlphaFoldDB" id="A0A411HMU4"/>
<dbReference type="InterPro" id="IPR049031">
    <property type="entry name" value="T2SSK_SAM-like_1st"/>
</dbReference>
<evidence type="ECO:0000256" key="8">
    <source>
        <dbReference type="ARBA" id="ARBA00022989"/>
    </source>
</evidence>
<comment type="similarity">
    <text evidence="2">Belongs to the GSP K family.</text>
</comment>
<evidence type="ECO:0000259" key="11">
    <source>
        <dbReference type="Pfam" id="PF21687"/>
    </source>
</evidence>
<dbReference type="InterPro" id="IPR005628">
    <property type="entry name" value="GspK"/>
</dbReference>
<dbReference type="Proteomes" id="UP000291562">
    <property type="component" value="Chromosome"/>
</dbReference>
<keyword evidence="5" id="KW-0997">Cell inner membrane</keyword>
<keyword evidence="3" id="KW-0813">Transport</keyword>
<dbReference type="GO" id="GO:0009306">
    <property type="term" value="P:protein secretion"/>
    <property type="evidence" value="ECO:0007669"/>
    <property type="project" value="InterPro"/>
</dbReference>
<dbReference type="Pfam" id="PF21687">
    <property type="entry name" value="T2SSK_1st"/>
    <property type="match status" value="1"/>
</dbReference>
<keyword evidence="4" id="KW-1003">Cell membrane</keyword>
<evidence type="ECO:0000256" key="3">
    <source>
        <dbReference type="ARBA" id="ARBA00022448"/>
    </source>
</evidence>
<organism evidence="12 13">
    <name type="scientific">Pseudolysobacter antarcticus</name>
    <dbReference type="NCBI Taxonomy" id="2511995"/>
    <lineage>
        <taxon>Bacteria</taxon>
        <taxon>Pseudomonadati</taxon>
        <taxon>Pseudomonadota</taxon>
        <taxon>Gammaproteobacteria</taxon>
        <taxon>Lysobacterales</taxon>
        <taxon>Rhodanobacteraceae</taxon>
        <taxon>Pseudolysobacter</taxon>
    </lineage>
</organism>
<evidence type="ECO:0000256" key="2">
    <source>
        <dbReference type="ARBA" id="ARBA00007246"/>
    </source>
</evidence>
<dbReference type="OrthoDB" id="9181871at2"/>
<gene>
    <name evidence="12" type="ORF">ELE36_16350</name>
</gene>
<keyword evidence="6 10" id="KW-0812">Transmembrane</keyword>
<keyword evidence="13" id="KW-1185">Reference proteome</keyword>
<dbReference type="SUPFAM" id="SSF158544">
    <property type="entry name" value="GspK insert domain-like"/>
    <property type="match status" value="1"/>
</dbReference>
<comment type="subcellular location">
    <subcellularLocation>
        <location evidence="1">Cell inner membrane</location>
    </subcellularLocation>
</comment>
<sequence>MAGHADCAGHGWREHTTAQWLYRDTAWQPAEQRSGALMSSRDKNLIAVSRQHGVALILVMWITTLLAILLGSFALIARTENLEARHLFDTTRARYAAEAGLNLAVFQLRLPDPTTRWVADGRPNDFEYEGFKVSVAITDDSGKIDLNTADVNILTQMFVGNGIDPAKADQLAAAIIDWRDPDDLVSPNGAELNEYKSAGYAYGPANKPFTTVSEMQQVIGMNYEIYRRIEPAITLYTGRGNASLAYGTFEALMSTPGMTADMANQIIQQRQLIPAGTPQTGLTGPDGTPIVADGGGLTYSIKSRATLPNGASTLLDATIRMGGVGNEGRPYVVLRWRDGEAS</sequence>
<protein>
    <submittedName>
        <fullName evidence="12">General secretion pathway protein GspK</fullName>
    </submittedName>
</protein>
<dbReference type="EMBL" id="CP035704">
    <property type="protein sequence ID" value="QBB71799.1"/>
    <property type="molecule type" value="Genomic_DNA"/>
</dbReference>
<evidence type="ECO:0000313" key="12">
    <source>
        <dbReference type="EMBL" id="QBB71799.1"/>
    </source>
</evidence>
<dbReference type="KEGG" id="xbc:ELE36_16350"/>
<dbReference type="InterPro" id="IPR038072">
    <property type="entry name" value="GspK_central_sf"/>
</dbReference>
<keyword evidence="9 10" id="KW-0472">Membrane</keyword>
<dbReference type="PANTHER" id="PTHR38831">
    <property type="entry name" value="TYPE II SECRETION SYSTEM PROTEIN K"/>
    <property type="match status" value="1"/>
</dbReference>
<keyword evidence="7" id="KW-0653">Protein transport</keyword>
<dbReference type="GO" id="GO:0005886">
    <property type="term" value="C:plasma membrane"/>
    <property type="evidence" value="ECO:0007669"/>
    <property type="project" value="UniProtKB-SubCell"/>
</dbReference>
<proteinExistence type="inferred from homology"/>
<accession>A0A411HMU4</accession>
<evidence type="ECO:0000313" key="13">
    <source>
        <dbReference type="Proteomes" id="UP000291562"/>
    </source>
</evidence>
<evidence type="ECO:0000256" key="7">
    <source>
        <dbReference type="ARBA" id="ARBA00022927"/>
    </source>
</evidence>
<evidence type="ECO:0000256" key="10">
    <source>
        <dbReference type="SAM" id="Phobius"/>
    </source>
</evidence>
<evidence type="ECO:0000256" key="5">
    <source>
        <dbReference type="ARBA" id="ARBA00022519"/>
    </source>
</evidence>
<dbReference type="Gene3D" id="1.10.40.60">
    <property type="entry name" value="EpsJ-like"/>
    <property type="match status" value="1"/>
</dbReference>
<evidence type="ECO:0000256" key="6">
    <source>
        <dbReference type="ARBA" id="ARBA00022692"/>
    </source>
</evidence>
<evidence type="ECO:0000256" key="1">
    <source>
        <dbReference type="ARBA" id="ARBA00004533"/>
    </source>
</evidence>
<evidence type="ECO:0000256" key="9">
    <source>
        <dbReference type="ARBA" id="ARBA00023136"/>
    </source>
</evidence>
<feature type="transmembrane region" description="Helical" evidence="10">
    <location>
        <begin position="54"/>
        <end position="77"/>
    </location>
</feature>
<dbReference type="PANTHER" id="PTHR38831:SF2">
    <property type="entry name" value="TYPE II SECRETION SYSTEM PROTEIN K"/>
    <property type="match status" value="1"/>
</dbReference>
<name>A0A411HMU4_9GAMM</name>
<reference evidence="12 13" key="1">
    <citation type="submission" date="2019-01" db="EMBL/GenBank/DDBJ databases">
        <title>Pseudolysobacter antarctica gen. nov., sp. nov., isolated from Fildes Peninsula, Antarctica.</title>
        <authorList>
            <person name="Wei Z."/>
            <person name="Peng F."/>
        </authorList>
    </citation>
    <scope>NUCLEOTIDE SEQUENCE [LARGE SCALE GENOMIC DNA]</scope>
    <source>
        <strain evidence="12 13">AQ6-296</strain>
    </source>
</reference>